<keyword evidence="4 9" id="KW-0067">ATP-binding</keyword>
<feature type="site" description="Important for serine binding" evidence="8">
    <location>
        <position position="340"/>
    </location>
</feature>
<dbReference type="SUPFAM" id="SSF55681">
    <property type="entry name" value="Class II aaRS and biotin synthetases"/>
    <property type="match status" value="1"/>
</dbReference>
<evidence type="ECO:0000256" key="2">
    <source>
        <dbReference type="ARBA" id="ARBA00022598"/>
    </source>
</evidence>
<evidence type="ECO:0000256" key="5">
    <source>
        <dbReference type="ARBA" id="ARBA00022917"/>
    </source>
</evidence>
<dbReference type="InterPro" id="IPR033729">
    <property type="entry name" value="SerRS_core"/>
</dbReference>
<feature type="binding site" evidence="9">
    <location>
        <begin position="305"/>
        <end position="308"/>
    </location>
    <ligand>
        <name>ATP</name>
        <dbReference type="ChEBI" id="CHEBI:30616"/>
    </ligand>
</feature>
<keyword evidence="5" id="KW-0648">Protein biosynthesis</keyword>
<dbReference type="EMBL" id="MHJU01000041">
    <property type="protein sequence ID" value="OGY72210.1"/>
    <property type="molecule type" value="Genomic_DNA"/>
</dbReference>
<feature type="domain" description="Aminoacyl-transfer RNA synthetases class-II family profile" evidence="11">
    <location>
        <begin position="115"/>
        <end position="365"/>
    </location>
</feature>
<keyword evidence="6" id="KW-0030">Aminoacyl-tRNA synthetase</keyword>
<organism evidence="12 13">
    <name type="scientific">Candidatus Jacksonbacteria bacterium RIFCSPLOWO2_02_FULL_44_20</name>
    <dbReference type="NCBI Taxonomy" id="1798460"/>
    <lineage>
        <taxon>Bacteria</taxon>
        <taxon>Candidatus Jacksoniibacteriota</taxon>
    </lineage>
</organism>
<dbReference type="InterPro" id="IPR002314">
    <property type="entry name" value="aa-tRNA-synt_IIb"/>
</dbReference>
<dbReference type="Pfam" id="PF00587">
    <property type="entry name" value="tRNA-synt_2b"/>
    <property type="match status" value="1"/>
</dbReference>
<dbReference type="PROSITE" id="PS50862">
    <property type="entry name" value="AA_TRNA_LIGASE_II"/>
    <property type="match status" value="1"/>
</dbReference>
<dbReference type="InterPro" id="IPR045864">
    <property type="entry name" value="aa-tRNA-synth_II/BPL/LPL"/>
</dbReference>
<dbReference type="AlphaFoldDB" id="A0A1G2A837"/>
<reference evidence="12 13" key="1">
    <citation type="journal article" date="2016" name="Nat. Commun.">
        <title>Thousands of microbial genomes shed light on interconnected biogeochemical processes in an aquifer system.</title>
        <authorList>
            <person name="Anantharaman K."/>
            <person name="Brown C.T."/>
            <person name="Hug L.A."/>
            <person name="Sharon I."/>
            <person name="Castelle C.J."/>
            <person name="Probst A.J."/>
            <person name="Thomas B.C."/>
            <person name="Singh A."/>
            <person name="Wilkins M.J."/>
            <person name="Karaoz U."/>
            <person name="Brodie E.L."/>
            <person name="Williams K.H."/>
            <person name="Hubbard S.S."/>
            <person name="Banfield J.F."/>
        </authorList>
    </citation>
    <scope>NUCLEOTIDE SEQUENCE [LARGE SCALE GENOMIC DNA]</scope>
</reference>
<dbReference type="PANTHER" id="PTHR11778">
    <property type="entry name" value="SERYL-TRNA SYNTHETASE"/>
    <property type="match status" value="1"/>
</dbReference>
<dbReference type="GO" id="GO:0006434">
    <property type="term" value="P:seryl-tRNA aminoacylation"/>
    <property type="evidence" value="ECO:0007669"/>
    <property type="project" value="UniProtKB-UniRule"/>
</dbReference>
<evidence type="ECO:0000313" key="12">
    <source>
        <dbReference type="EMBL" id="OGY72210.1"/>
    </source>
</evidence>
<evidence type="ECO:0000256" key="7">
    <source>
        <dbReference type="NCBIfam" id="TIGR00414"/>
    </source>
</evidence>
<evidence type="ECO:0000256" key="8">
    <source>
        <dbReference type="PIRSR" id="PIRSR001529-1"/>
    </source>
</evidence>
<sequence length="382" mass="43623">MAEIERLREVKAKITNYELRITNTENELNILLVQLPNITHESVPVGKDDTENVVYKKWSSSDPEKGSIKKPKFSIKPHYEIGKALDLIDEEKGAKVAGSRFWYLKNELVYLEFALLHYALEFLKKEGFTPVIPPMIVRERALYGTGFFPADEHEIYRLANPEFTVEGENIISNVIPSWNDPKQFLIGTAEVPLAAYHADDTLDLSKPLKYCGFSSCFRREAGTYGKDMKGILRGHQFDKIEMFIFASESDSWQVHEYLLSLAEKFWQSFEIPYRVMLMCSGDIGAPNAKKYDIEAWMPGEGKYREIVSASNDTDFQARRLNIKYKDTDGKKQYANTLNSTLIAIGRALIAIIENCQTKEGSVVIPEALKPYMFGLTTIIRKK</sequence>
<evidence type="ECO:0000313" key="13">
    <source>
        <dbReference type="Proteomes" id="UP000178315"/>
    </source>
</evidence>
<dbReference type="EC" id="6.1.1.11" evidence="1 7"/>
<dbReference type="InterPro" id="IPR002317">
    <property type="entry name" value="Ser-tRNA-ligase_type_1"/>
</dbReference>
<evidence type="ECO:0000256" key="9">
    <source>
        <dbReference type="PIRSR" id="PIRSR001529-2"/>
    </source>
</evidence>
<feature type="binding site" evidence="8">
    <location>
        <position position="338"/>
    </location>
    <ligand>
        <name>L-serine</name>
        <dbReference type="ChEBI" id="CHEBI:33384"/>
    </ligand>
</feature>
<dbReference type="PRINTS" id="PR00981">
    <property type="entry name" value="TRNASYNTHSER"/>
</dbReference>
<comment type="caution">
    <text evidence="12">The sequence shown here is derived from an EMBL/GenBank/DDBJ whole genome shotgun (WGS) entry which is preliminary data.</text>
</comment>
<dbReference type="InterPro" id="IPR006195">
    <property type="entry name" value="aa-tRNA-synth_II"/>
</dbReference>
<keyword evidence="2 12" id="KW-0436">Ligase</keyword>
<evidence type="ECO:0000256" key="1">
    <source>
        <dbReference type="ARBA" id="ARBA00012840"/>
    </source>
</evidence>
<keyword evidence="10" id="KW-0175">Coiled coil</keyword>
<evidence type="ECO:0000256" key="6">
    <source>
        <dbReference type="ARBA" id="ARBA00023146"/>
    </source>
</evidence>
<dbReference type="GO" id="GO:0004828">
    <property type="term" value="F:serine-tRNA ligase activity"/>
    <property type="evidence" value="ECO:0007669"/>
    <property type="project" value="UniProtKB-UniRule"/>
</dbReference>
<feature type="coiled-coil region" evidence="10">
    <location>
        <begin position="7"/>
        <end position="34"/>
    </location>
</feature>
<dbReference type="InterPro" id="IPR010978">
    <property type="entry name" value="tRNA-bd_arm"/>
</dbReference>
<dbReference type="NCBIfam" id="TIGR00414">
    <property type="entry name" value="serS"/>
    <property type="match status" value="1"/>
</dbReference>
<evidence type="ECO:0000256" key="4">
    <source>
        <dbReference type="ARBA" id="ARBA00022840"/>
    </source>
</evidence>
<feature type="binding site" evidence="9">
    <location>
        <begin position="218"/>
        <end position="220"/>
    </location>
    <ligand>
        <name>ATP</name>
        <dbReference type="ChEBI" id="CHEBI:30616"/>
    </ligand>
</feature>
<proteinExistence type="predicted"/>
<evidence type="ECO:0000256" key="3">
    <source>
        <dbReference type="ARBA" id="ARBA00022741"/>
    </source>
</evidence>
<dbReference type="SUPFAM" id="SSF46589">
    <property type="entry name" value="tRNA-binding arm"/>
    <property type="match status" value="1"/>
</dbReference>
<name>A0A1G2A837_9BACT</name>
<feature type="binding site" evidence="8">
    <location>
        <position position="241"/>
    </location>
    <ligand>
        <name>L-serine</name>
        <dbReference type="ChEBI" id="CHEBI:33384"/>
    </ligand>
</feature>
<gene>
    <name evidence="12" type="ORF">A3H61_05495</name>
</gene>
<accession>A0A1G2A837</accession>
<evidence type="ECO:0000259" key="11">
    <source>
        <dbReference type="PROSITE" id="PS50862"/>
    </source>
</evidence>
<dbReference type="Gene3D" id="3.30.930.10">
    <property type="entry name" value="Bira Bifunctional Protein, Domain 2"/>
    <property type="match status" value="1"/>
</dbReference>
<protein>
    <recommendedName>
        <fullName evidence="1 7">Serine--tRNA ligase</fullName>
        <ecNumber evidence="1 7">6.1.1.11</ecNumber>
    </recommendedName>
</protein>
<feature type="binding site" evidence="8">
    <location>
        <position position="218"/>
    </location>
    <ligand>
        <name>L-serine</name>
        <dbReference type="ChEBI" id="CHEBI:33384"/>
    </ligand>
</feature>
<dbReference type="PIRSF" id="PIRSF001529">
    <property type="entry name" value="Ser-tRNA-synth_IIa"/>
    <property type="match status" value="1"/>
</dbReference>
<dbReference type="CDD" id="cd00770">
    <property type="entry name" value="SerRS_core"/>
    <property type="match status" value="1"/>
</dbReference>
<dbReference type="GO" id="GO:0005524">
    <property type="term" value="F:ATP binding"/>
    <property type="evidence" value="ECO:0007669"/>
    <property type="project" value="UniProtKB-KW"/>
</dbReference>
<dbReference type="Proteomes" id="UP000178315">
    <property type="component" value="Unassembled WGS sequence"/>
</dbReference>
<feature type="binding site" evidence="8">
    <location>
        <position position="188"/>
    </location>
    <ligand>
        <name>L-serine</name>
        <dbReference type="ChEBI" id="CHEBI:33384"/>
    </ligand>
</feature>
<evidence type="ECO:0000256" key="10">
    <source>
        <dbReference type="SAM" id="Coils"/>
    </source>
</evidence>
<keyword evidence="3" id="KW-0547">Nucleotide-binding</keyword>
<dbReference type="GO" id="GO:0005737">
    <property type="term" value="C:cytoplasm"/>
    <property type="evidence" value="ECO:0007669"/>
    <property type="project" value="UniProtKB-UniRule"/>
</dbReference>